<protein>
    <recommendedName>
        <fullName evidence="3">C-type lectin domain-containing protein</fullName>
    </recommendedName>
</protein>
<proteinExistence type="predicted"/>
<dbReference type="EnsemblMetazoa" id="G31537.1">
    <property type="protein sequence ID" value="G31537.1:cds"/>
    <property type="gene ID" value="G31537"/>
</dbReference>
<organism evidence="1 2">
    <name type="scientific">Magallana gigas</name>
    <name type="common">Pacific oyster</name>
    <name type="synonym">Crassostrea gigas</name>
    <dbReference type="NCBI Taxonomy" id="29159"/>
    <lineage>
        <taxon>Eukaryota</taxon>
        <taxon>Metazoa</taxon>
        <taxon>Spiralia</taxon>
        <taxon>Lophotrochozoa</taxon>
        <taxon>Mollusca</taxon>
        <taxon>Bivalvia</taxon>
        <taxon>Autobranchia</taxon>
        <taxon>Pteriomorphia</taxon>
        <taxon>Ostreida</taxon>
        <taxon>Ostreoidea</taxon>
        <taxon>Ostreidae</taxon>
        <taxon>Magallana</taxon>
    </lineage>
</organism>
<sequence length="107" mass="12157">MGTDYCRNLNASLIAIQSERMQDFLSSIVGKMDSDVKSAYIQGTFNTTHWVLDNQQLLPFTHWGSGEPRLQYPGFVNIKVSKVSGNYYWQTAKGLRPLRHVFCGIIV</sequence>
<name>A0A8W8MBP6_MAGGI</name>
<dbReference type="SUPFAM" id="SSF56436">
    <property type="entry name" value="C-type lectin-like"/>
    <property type="match status" value="1"/>
</dbReference>
<dbReference type="InterPro" id="IPR016187">
    <property type="entry name" value="CTDL_fold"/>
</dbReference>
<dbReference type="Gene3D" id="3.10.100.10">
    <property type="entry name" value="Mannose-Binding Protein A, subunit A"/>
    <property type="match status" value="1"/>
</dbReference>
<accession>A0A8W8MBP6</accession>
<evidence type="ECO:0000313" key="1">
    <source>
        <dbReference type="EnsemblMetazoa" id="G31537.1:cds"/>
    </source>
</evidence>
<dbReference type="Proteomes" id="UP000005408">
    <property type="component" value="Unassembled WGS sequence"/>
</dbReference>
<dbReference type="InterPro" id="IPR016186">
    <property type="entry name" value="C-type_lectin-like/link_sf"/>
</dbReference>
<evidence type="ECO:0000313" key="2">
    <source>
        <dbReference type="Proteomes" id="UP000005408"/>
    </source>
</evidence>
<keyword evidence="2" id="KW-1185">Reference proteome</keyword>
<dbReference type="CDD" id="cd00037">
    <property type="entry name" value="CLECT"/>
    <property type="match status" value="1"/>
</dbReference>
<reference evidence="1" key="1">
    <citation type="submission" date="2022-08" db="UniProtKB">
        <authorList>
            <consortium name="EnsemblMetazoa"/>
        </authorList>
    </citation>
    <scope>IDENTIFICATION</scope>
    <source>
        <strain evidence="1">05x7-T-G4-1.051#20</strain>
    </source>
</reference>
<dbReference type="AlphaFoldDB" id="A0A8W8MBP6"/>
<evidence type="ECO:0008006" key="3">
    <source>
        <dbReference type="Google" id="ProtNLM"/>
    </source>
</evidence>